<accession>M4ENJ2</accession>
<dbReference type="AlphaFoldDB" id="M4ENJ2"/>
<reference evidence="1" key="3">
    <citation type="submission" date="2023-03" db="UniProtKB">
        <authorList>
            <consortium name="EnsemblPlants"/>
        </authorList>
    </citation>
    <scope>IDENTIFICATION</scope>
    <source>
        <strain evidence="1">cv. Chiifu-401-42</strain>
    </source>
</reference>
<sequence>MLLPLESKIAGQLTRICFHREHISLLRRDRLWFLQSASSIGGRISETAGEKRHRGINTQKSNATVQDLMRISIAASSAINGGMKKLLGGGGGKTSLGGCGGLTGSLAPAVPVKFSNDTERLQFINGIRKVHVGAYIKTCH</sequence>
<dbReference type="HOGENOM" id="CLU_1837932_0_0_1"/>
<protein>
    <submittedName>
        <fullName evidence="1">Uncharacterized protein</fullName>
    </submittedName>
</protein>
<dbReference type="Proteomes" id="UP000011750">
    <property type="component" value="Chromosome A04"/>
</dbReference>
<name>M4ENJ2_BRACM</name>
<proteinExistence type="predicted"/>
<evidence type="ECO:0000313" key="1">
    <source>
        <dbReference type="EnsemblPlants" id="Bra030362.1-P"/>
    </source>
</evidence>
<dbReference type="Gramene" id="Bra030362.1">
    <property type="protein sequence ID" value="Bra030362.1-P"/>
    <property type="gene ID" value="Bra030362"/>
</dbReference>
<dbReference type="PANTHER" id="PTHR37708">
    <property type="entry name" value="HOMEOBOX HOX-B3-LIKE PROTEIN"/>
    <property type="match status" value="1"/>
</dbReference>
<evidence type="ECO:0000313" key="2">
    <source>
        <dbReference type="Proteomes" id="UP000011750"/>
    </source>
</evidence>
<reference evidence="1 2" key="2">
    <citation type="journal article" date="2018" name="Hortic Res">
        <title>Improved Brassica rapa reference genome by single-molecule sequencing and chromosome conformation capture technologies.</title>
        <authorList>
            <person name="Zhang L."/>
            <person name="Cai X."/>
            <person name="Wu J."/>
            <person name="Liu M."/>
            <person name="Grob S."/>
            <person name="Cheng F."/>
            <person name="Liang J."/>
            <person name="Cai C."/>
            <person name="Liu Z."/>
            <person name="Liu B."/>
            <person name="Wang F."/>
            <person name="Li S."/>
            <person name="Liu F."/>
            <person name="Li X."/>
            <person name="Cheng L."/>
            <person name="Yang W."/>
            <person name="Li M.H."/>
            <person name="Grossniklaus U."/>
            <person name="Zheng H."/>
            <person name="Wang X."/>
        </authorList>
    </citation>
    <scope>NUCLEOTIDE SEQUENCE [LARGE SCALE GENOMIC DNA]</scope>
    <source>
        <strain evidence="1 2">cv. Chiifu-401-42</strain>
    </source>
</reference>
<dbReference type="InParanoid" id="M4ENJ2"/>
<dbReference type="EnsemblPlants" id="Bra030362.1">
    <property type="protein sequence ID" value="Bra030362.1-P"/>
    <property type="gene ID" value="Bra030362"/>
</dbReference>
<dbReference type="OMA" id="RICFHRE"/>
<reference evidence="1 2" key="1">
    <citation type="journal article" date="2011" name="Nat. Genet.">
        <title>The genome of the mesopolyploid crop species Brassica rapa.</title>
        <authorList>
            <consortium name="Brassica rapa Genome Sequencing Project Consortium"/>
            <person name="Wang X."/>
            <person name="Wang H."/>
            <person name="Wang J."/>
            <person name="Sun R."/>
            <person name="Wu J."/>
            <person name="Liu S."/>
            <person name="Bai Y."/>
            <person name="Mun J.H."/>
            <person name="Bancroft I."/>
            <person name="Cheng F."/>
            <person name="Huang S."/>
            <person name="Li X."/>
            <person name="Hua W."/>
            <person name="Wang J."/>
            <person name="Wang X."/>
            <person name="Freeling M."/>
            <person name="Pires J.C."/>
            <person name="Paterson A.H."/>
            <person name="Chalhoub B."/>
            <person name="Wang B."/>
            <person name="Hayward A."/>
            <person name="Sharpe A.G."/>
            <person name="Park B.S."/>
            <person name="Weisshaar B."/>
            <person name="Liu B."/>
            <person name="Li B."/>
            <person name="Liu B."/>
            <person name="Tong C."/>
            <person name="Song C."/>
            <person name="Duran C."/>
            <person name="Peng C."/>
            <person name="Geng C."/>
            <person name="Koh C."/>
            <person name="Lin C."/>
            <person name="Edwards D."/>
            <person name="Mu D."/>
            <person name="Shen D."/>
            <person name="Soumpourou E."/>
            <person name="Li F."/>
            <person name="Fraser F."/>
            <person name="Conant G."/>
            <person name="Lassalle G."/>
            <person name="King G.J."/>
            <person name="Bonnema G."/>
            <person name="Tang H."/>
            <person name="Wang H."/>
            <person name="Belcram H."/>
            <person name="Zhou H."/>
            <person name="Hirakawa H."/>
            <person name="Abe H."/>
            <person name="Guo H."/>
            <person name="Wang H."/>
            <person name="Jin H."/>
            <person name="Parkin I.A."/>
            <person name="Batley J."/>
            <person name="Kim J.S."/>
            <person name="Just J."/>
            <person name="Li J."/>
            <person name="Xu J."/>
            <person name="Deng J."/>
            <person name="Kim J.A."/>
            <person name="Li J."/>
            <person name="Yu J."/>
            <person name="Meng J."/>
            <person name="Wang J."/>
            <person name="Min J."/>
            <person name="Poulain J."/>
            <person name="Wang J."/>
            <person name="Hatakeyama K."/>
            <person name="Wu K."/>
            <person name="Wang L."/>
            <person name="Fang L."/>
            <person name="Trick M."/>
            <person name="Links M.G."/>
            <person name="Zhao M."/>
            <person name="Jin M."/>
            <person name="Ramchiary N."/>
            <person name="Drou N."/>
            <person name="Berkman P.J."/>
            <person name="Cai Q."/>
            <person name="Huang Q."/>
            <person name="Li R."/>
            <person name="Tabata S."/>
            <person name="Cheng S."/>
            <person name="Zhang S."/>
            <person name="Zhang S."/>
            <person name="Huang S."/>
            <person name="Sato S."/>
            <person name="Sun S."/>
            <person name="Kwon S.J."/>
            <person name="Choi S.R."/>
            <person name="Lee T.H."/>
            <person name="Fan W."/>
            <person name="Zhao X."/>
            <person name="Tan X."/>
            <person name="Xu X."/>
            <person name="Wang Y."/>
            <person name="Qiu Y."/>
            <person name="Yin Y."/>
            <person name="Li Y."/>
            <person name="Du Y."/>
            <person name="Liao Y."/>
            <person name="Lim Y."/>
            <person name="Narusaka Y."/>
            <person name="Wang Y."/>
            <person name="Wang Z."/>
            <person name="Li Z."/>
            <person name="Wang Z."/>
            <person name="Xiong Z."/>
            <person name="Zhang Z."/>
        </authorList>
    </citation>
    <scope>NUCLEOTIDE SEQUENCE [LARGE SCALE GENOMIC DNA]</scope>
    <source>
        <strain evidence="1 2">cv. Chiifu-401-42</strain>
    </source>
</reference>
<keyword evidence="2" id="KW-1185">Reference proteome</keyword>
<dbReference type="PANTHER" id="PTHR37708:SF6">
    <property type="entry name" value="BNAA04G11500D PROTEIN"/>
    <property type="match status" value="1"/>
</dbReference>
<organism evidence="1 2">
    <name type="scientific">Brassica campestris</name>
    <name type="common">Field mustard</name>
    <dbReference type="NCBI Taxonomy" id="3711"/>
    <lineage>
        <taxon>Eukaryota</taxon>
        <taxon>Viridiplantae</taxon>
        <taxon>Streptophyta</taxon>
        <taxon>Embryophyta</taxon>
        <taxon>Tracheophyta</taxon>
        <taxon>Spermatophyta</taxon>
        <taxon>Magnoliopsida</taxon>
        <taxon>eudicotyledons</taxon>
        <taxon>Gunneridae</taxon>
        <taxon>Pentapetalae</taxon>
        <taxon>rosids</taxon>
        <taxon>malvids</taxon>
        <taxon>Brassicales</taxon>
        <taxon>Brassicaceae</taxon>
        <taxon>Brassiceae</taxon>
        <taxon>Brassica</taxon>
    </lineage>
</organism>